<gene>
    <name evidence="1" type="ORF">HK105_204338</name>
</gene>
<evidence type="ECO:0000313" key="1">
    <source>
        <dbReference type="EMBL" id="KAL2916247.1"/>
    </source>
</evidence>
<proteinExistence type="predicted"/>
<accession>A0ABR4N9S1</accession>
<reference evidence="1 2" key="1">
    <citation type="submission" date="2023-09" db="EMBL/GenBank/DDBJ databases">
        <title>Pangenome analysis of Batrachochytrium dendrobatidis and related Chytrids.</title>
        <authorList>
            <person name="Yacoub M.N."/>
            <person name="Stajich J.E."/>
            <person name="James T.Y."/>
        </authorList>
    </citation>
    <scope>NUCLEOTIDE SEQUENCE [LARGE SCALE GENOMIC DNA]</scope>
    <source>
        <strain evidence="1 2">JEL0888</strain>
    </source>
</reference>
<comment type="caution">
    <text evidence="1">The sequence shown here is derived from an EMBL/GenBank/DDBJ whole genome shotgun (WGS) entry which is preliminary data.</text>
</comment>
<dbReference type="EMBL" id="JADGIZ020000018">
    <property type="protein sequence ID" value="KAL2916247.1"/>
    <property type="molecule type" value="Genomic_DNA"/>
</dbReference>
<dbReference type="Proteomes" id="UP001527925">
    <property type="component" value="Unassembled WGS sequence"/>
</dbReference>
<protein>
    <recommendedName>
        <fullName evidence="3">Transposase</fullName>
    </recommendedName>
</protein>
<keyword evidence="2" id="KW-1185">Reference proteome</keyword>
<name>A0ABR4N9S1_9FUNG</name>
<sequence length="144" mass="16018">MVATAPPVATATPSFADDVRDVLAAGKCLARELASSVTGILTPHLGDWLPRQEAAPESGTLSTFLLSTAELQFRAFIFTQKTAKFTRTASSRAERRLRTMIGRARDHARRFVNILGMAVRRIEEHAREFDTARILRQFQPDLAH</sequence>
<organism evidence="1 2">
    <name type="scientific">Polyrhizophydium stewartii</name>
    <dbReference type="NCBI Taxonomy" id="2732419"/>
    <lineage>
        <taxon>Eukaryota</taxon>
        <taxon>Fungi</taxon>
        <taxon>Fungi incertae sedis</taxon>
        <taxon>Chytridiomycota</taxon>
        <taxon>Chytridiomycota incertae sedis</taxon>
        <taxon>Chytridiomycetes</taxon>
        <taxon>Rhizophydiales</taxon>
        <taxon>Rhizophydiales incertae sedis</taxon>
        <taxon>Polyrhizophydium</taxon>
    </lineage>
</organism>
<evidence type="ECO:0008006" key="3">
    <source>
        <dbReference type="Google" id="ProtNLM"/>
    </source>
</evidence>
<evidence type="ECO:0000313" key="2">
    <source>
        <dbReference type="Proteomes" id="UP001527925"/>
    </source>
</evidence>